<evidence type="ECO:0000256" key="1">
    <source>
        <dbReference type="SAM" id="SignalP"/>
    </source>
</evidence>
<feature type="chain" id="PRO_5032431129" description="Outer membrane lipoprotein-sorting protein" evidence="1">
    <location>
        <begin position="29"/>
        <end position="261"/>
    </location>
</feature>
<evidence type="ECO:0000313" key="3">
    <source>
        <dbReference type="Proteomes" id="UP000463939"/>
    </source>
</evidence>
<dbReference type="EMBL" id="AP021881">
    <property type="protein sequence ID" value="BBP01639.1"/>
    <property type="molecule type" value="Genomic_DNA"/>
</dbReference>
<evidence type="ECO:0008006" key="4">
    <source>
        <dbReference type="Google" id="ProtNLM"/>
    </source>
</evidence>
<gene>
    <name evidence="2" type="ORF">SFSGTM_23470</name>
</gene>
<keyword evidence="3" id="KW-1185">Reference proteome</keyword>
<keyword evidence="1" id="KW-0732">Signal</keyword>
<dbReference type="KEGG" id="sniv:SFSGTM_23470"/>
<evidence type="ECO:0000313" key="2">
    <source>
        <dbReference type="EMBL" id="BBP01639.1"/>
    </source>
</evidence>
<dbReference type="RefSeq" id="WP_162085386.1">
    <property type="nucleotide sequence ID" value="NZ_AP021881.1"/>
</dbReference>
<dbReference type="Proteomes" id="UP000463939">
    <property type="component" value="Chromosome"/>
</dbReference>
<feature type="signal peptide" evidence="1">
    <location>
        <begin position="1"/>
        <end position="28"/>
    </location>
</feature>
<dbReference type="AlphaFoldDB" id="A0A809RIA4"/>
<proteinExistence type="predicted"/>
<organism evidence="2 3">
    <name type="scientific">Sulfuriferula nivalis</name>
    <dbReference type="NCBI Taxonomy" id="2675298"/>
    <lineage>
        <taxon>Bacteria</taxon>
        <taxon>Pseudomonadati</taxon>
        <taxon>Pseudomonadota</taxon>
        <taxon>Betaproteobacteria</taxon>
        <taxon>Nitrosomonadales</taxon>
        <taxon>Sulfuricellaceae</taxon>
        <taxon>Sulfuriferula</taxon>
    </lineage>
</organism>
<sequence>MIKRSMYKNSYYSLIIGLILGMSFPAFADTTTAIPKVKEPVECTDSQNYDQMDCQRALDLIQWTKAQEKVPDHQRVLVAGLGEDVLVEKATGYRIGTHKVRVIGHQKDGVAIKIGIQNDVAMFLVSGVCDIDNSIEVLKNTPDFTLFYEECTSVARRGGQDNLFYYYSFDKQSKRLVVLLQGEGRSGGKEPTQTFTNGLYKFLWRNYQTLENGKYFSVYYDYKISDTTESGVKCTRVWDKDAGCDIETVPALAPSKYKILD</sequence>
<protein>
    <recommendedName>
        <fullName evidence="4">Outer membrane lipoprotein-sorting protein</fullName>
    </recommendedName>
</protein>
<name>A0A809RIA4_9PROT</name>
<reference evidence="3" key="1">
    <citation type="submission" date="2019-11" db="EMBL/GenBank/DDBJ databases">
        <title>Isolation and characterization of a novel species in the genus Sulfuriferula.</title>
        <authorList>
            <person name="Mochizuki J."/>
            <person name="Kojima H."/>
            <person name="Fukui M."/>
        </authorList>
    </citation>
    <scope>NUCLEOTIDE SEQUENCE [LARGE SCALE GENOMIC DNA]</scope>
    <source>
        <strain evidence="3">SGTM</strain>
    </source>
</reference>
<accession>A0A809RIA4</accession>